<dbReference type="Proteomes" id="UP001172681">
    <property type="component" value="Unassembled WGS sequence"/>
</dbReference>
<proteinExistence type="predicted"/>
<accession>A0AA38YA38</accession>
<keyword evidence="4" id="KW-1185">Reference proteome</keyword>
<protein>
    <recommendedName>
        <fullName evidence="2">Stress-response A/B barrel domain-containing protein</fullName>
    </recommendedName>
</protein>
<comment type="subunit">
    <text evidence="1">Homodimer.</text>
</comment>
<evidence type="ECO:0000313" key="3">
    <source>
        <dbReference type="EMBL" id="KAJ9640724.1"/>
    </source>
</evidence>
<dbReference type="PROSITE" id="PS51502">
    <property type="entry name" value="S_R_A_B_BARREL"/>
    <property type="match status" value="1"/>
</dbReference>
<dbReference type="SUPFAM" id="SSF54909">
    <property type="entry name" value="Dimeric alpha+beta barrel"/>
    <property type="match status" value="1"/>
</dbReference>
<evidence type="ECO:0000256" key="1">
    <source>
        <dbReference type="ARBA" id="ARBA00011738"/>
    </source>
</evidence>
<dbReference type="PANTHER" id="PTHR33178">
    <property type="match status" value="1"/>
</dbReference>
<evidence type="ECO:0000259" key="2">
    <source>
        <dbReference type="PROSITE" id="PS51502"/>
    </source>
</evidence>
<dbReference type="PANTHER" id="PTHR33178:SF10">
    <property type="entry name" value="STRESS-RESPONSE A_B BARREL DOMAIN-CONTAINING PROTEIN"/>
    <property type="match status" value="1"/>
</dbReference>
<dbReference type="Pfam" id="PF07876">
    <property type="entry name" value="Dabb"/>
    <property type="match status" value="1"/>
</dbReference>
<comment type="caution">
    <text evidence="3">The sequence shown here is derived from an EMBL/GenBank/DDBJ whole genome shotgun (WGS) entry which is preliminary data.</text>
</comment>
<dbReference type="SMART" id="SM00886">
    <property type="entry name" value="Dabb"/>
    <property type="match status" value="1"/>
</dbReference>
<dbReference type="Gene3D" id="3.30.70.100">
    <property type="match status" value="1"/>
</dbReference>
<dbReference type="InterPro" id="IPR011008">
    <property type="entry name" value="Dimeric_a/b-barrel"/>
</dbReference>
<dbReference type="AlphaFoldDB" id="A0AA38YA38"/>
<sequence length="110" mass="12178">MSIIHIVLFKLKSSLSDSEKKEFCDDMLGLKNTCIHPTSNTPYIVSSSGGADNSPEGVQGGLTHGFVVEFASSEDRDYYVSKDPAHQAFIKKNGPRFDDVRVIDYEKGVY</sequence>
<reference evidence="3" key="1">
    <citation type="submission" date="2022-10" db="EMBL/GenBank/DDBJ databases">
        <title>Culturing micro-colonial fungi from biological soil crusts in the Mojave desert and describing Neophaeococcomyces mojavensis, and introducing the new genera and species Taxawa tesnikishii.</title>
        <authorList>
            <person name="Kurbessoian T."/>
            <person name="Stajich J.E."/>
        </authorList>
    </citation>
    <scope>NUCLEOTIDE SEQUENCE</scope>
    <source>
        <strain evidence="3">TK_35</strain>
    </source>
</reference>
<organism evidence="3 4">
    <name type="scientific">Knufia peltigerae</name>
    <dbReference type="NCBI Taxonomy" id="1002370"/>
    <lineage>
        <taxon>Eukaryota</taxon>
        <taxon>Fungi</taxon>
        <taxon>Dikarya</taxon>
        <taxon>Ascomycota</taxon>
        <taxon>Pezizomycotina</taxon>
        <taxon>Eurotiomycetes</taxon>
        <taxon>Chaetothyriomycetidae</taxon>
        <taxon>Chaetothyriales</taxon>
        <taxon>Trichomeriaceae</taxon>
        <taxon>Knufia</taxon>
    </lineage>
</organism>
<dbReference type="InterPro" id="IPR044662">
    <property type="entry name" value="HS1/DABB1-like"/>
</dbReference>
<feature type="domain" description="Stress-response A/B barrel" evidence="2">
    <location>
        <begin position="3"/>
        <end position="105"/>
    </location>
</feature>
<name>A0AA38YA38_9EURO</name>
<evidence type="ECO:0000313" key="4">
    <source>
        <dbReference type="Proteomes" id="UP001172681"/>
    </source>
</evidence>
<dbReference type="EMBL" id="JAPDRN010000013">
    <property type="protein sequence ID" value="KAJ9640724.1"/>
    <property type="molecule type" value="Genomic_DNA"/>
</dbReference>
<dbReference type="InterPro" id="IPR013097">
    <property type="entry name" value="Dabb"/>
</dbReference>
<gene>
    <name evidence="3" type="ORF">H2204_003013</name>
</gene>